<gene>
    <name evidence="14" type="ORF">Rsub_10537</name>
</gene>
<feature type="region of interest" description="Disordered" evidence="11">
    <location>
        <begin position="543"/>
        <end position="690"/>
    </location>
</feature>
<protein>
    <submittedName>
        <fullName evidence="14">Glutamate receptor</fullName>
    </submittedName>
</protein>
<sequence length="690" mass="71120">MPALLPAFKAAAEAAAAAAAAPPAPAAAGAALRIVTAHRPPLVYIRHGGGGGPNGSATYSGMLVDMLPRMLELAGLEGRPYQLYELGSGGGGSLLANGSWTGVMGELISGRADLALFPLTLTSLRSKFIASTVPFMDTGYTLLVRIVRTDDSYSFLLPFKTATWLLILLALIVVVGALGALDATTRRARYRALERTHGAGRADDKRQKDKARAMRYASESVFMLVGSGGVPQTHSWSVKILFMCWAVFSVIMLSAYTANLTANLTVSRLGTTIRSLAELKRSGGMFGVPADSSVVRYFQESSDGLALSLGAAMVEYRDPAAALADVRAGKLTAYVGDYPVLKGYAMEPPCDLYVSEDLFGPGQLVFGLRPNSTLTQALNSALLTMAEDGTLSDLRRKWFVTMSACSALEESSGDSASGLGPREIWSVFVMLLVGLAIAVAWAVAEVLYYRMAYDKVHSIAHSGTLHATVERLKSGVAGASMRLNSRRGLPVSMPAFEASEFAETPPPGTAGTGGSFSDDLGGSEIWTDAGAGAAPYNIGGGGGGGGGGGAVRKRPAGGNGGEGGCAAAPLPSRRPDVWAERDSGAGVQMARVDPPAQQVQQHAPQPPPWPPLPPPQPAAPPPSYAPAADAGDAGAAAEASAQAGPRGGARRGVTWARESEGDGWMKPPGGGEPPSPPAGPAPDGGHEGGV</sequence>
<comment type="subcellular location">
    <subcellularLocation>
        <location evidence="1">Membrane</location>
        <topology evidence="1">Multi-pass membrane protein</topology>
    </subcellularLocation>
</comment>
<evidence type="ECO:0000256" key="5">
    <source>
        <dbReference type="ARBA" id="ARBA00023065"/>
    </source>
</evidence>
<evidence type="ECO:0000256" key="1">
    <source>
        <dbReference type="ARBA" id="ARBA00004141"/>
    </source>
</evidence>
<evidence type="ECO:0000256" key="2">
    <source>
        <dbReference type="ARBA" id="ARBA00022448"/>
    </source>
</evidence>
<evidence type="ECO:0000313" key="15">
    <source>
        <dbReference type="Proteomes" id="UP000247498"/>
    </source>
</evidence>
<keyword evidence="9" id="KW-1071">Ligand-gated ion channel</keyword>
<dbReference type="GO" id="GO:0015276">
    <property type="term" value="F:ligand-gated monoatomic ion channel activity"/>
    <property type="evidence" value="ECO:0007669"/>
    <property type="project" value="InterPro"/>
</dbReference>
<dbReference type="Pfam" id="PF10613">
    <property type="entry name" value="Lig_chan-Glu_bd"/>
    <property type="match status" value="1"/>
</dbReference>
<dbReference type="Pfam" id="PF00060">
    <property type="entry name" value="Lig_chan"/>
    <property type="match status" value="1"/>
</dbReference>
<evidence type="ECO:0000256" key="9">
    <source>
        <dbReference type="ARBA" id="ARBA00023286"/>
    </source>
</evidence>
<evidence type="ECO:0000259" key="13">
    <source>
        <dbReference type="SMART" id="SM00079"/>
    </source>
</evidence>
<feature type="transmembrane region" description="Helical" evidence="12">
    <location>
        <begin position="240"/>
        <end position="258"/>
    </location>
</feature>
<dbReference type="STRING" id="307507.A0A2V0PID9"/>
<name>A0A2V0PID9_9CHLO</name>
<keyword evidence="10" id="KW-0407">Ion channel</keyword>
<feature type="compositionally biased region" description="Pro residues" evidence="11">
    <location>
        <begin position="670"/>
        <end position="680"/>
    </location>
</feature>
<dbReference type="EMBL" id="BDRX01000104">
    <property type="protein sequence ID" value="GBF97660.1"/>
    <property type="molecule type" value="Genomic_DNA"/>
</dbReference>
<keyword evidence="15" id="KW-1185">Reference proteome</keyword>
<feature type="compositionally biased region" description="Low complexity" evidence="11">
    <location>
        <begin position="593"/>
        <end position="603"/>
    </location>
</feature>
<dbReference type="SMART" id="SM00079">
    <property type="entry name" value="PBPe"/>
    <property type="match status" value="1"/>
</dbReference>
<keyword evidence="7 14" id="KW-0675">Receptor</keyword>
<feature type="transmembrane region" description="Helical" evidence="12">
    <location>
        <begin position="424"/>
        <end position="449"/>
    </location>
</feature>
<dbReference type="SUPFAM" id="SSF53850">
    <property type="entry name" value="Periplasmic binding protein-like II"/>
    <property type="match status" value="1"/>
</dbReference>
<evidence type="ECO:0000256" key="3">
    <source>
        <dbReference type="ARBA" id="ARBA00022692"/>
    </source>
</evidence>
<dbReference type="PANTHER" id="PTHR18966">
    <property type="entry name" value="IONOTROPIC GLUTAMATE RECEPTOR"/>
    <property type="match status" value="1"/>
</dbReference>
<keyword evidence="8" id="KW-0325">Glycoprotein</keyword>
<feature type="region of interest" description="Disordered" evidence="11">
    <location>
        <begin position="500"/>
        <end position="524"/>
    </location>
</feature>
<accession>A0A2V0PID9</accession>
<dbReference type="OrthoDB" id="5984008at2759"/>
<feature type="domain" description="Ionotropic glutamate receptor C-terminal" evidence="13">
    <location>
        <begin position="31"/>
        <end position="401"/>
    </location>
</feature>
<dbReference type="Gene3D" id="1.10.287.70">
    <property type="match status" value="1"/>
</dbReference>
<proteinExistence type="predicted"/>
<keyword evidence="4 12" id="KW-1133">Transmembrane helix</keyword>
<evidence type="ECO:0000256" key="7">
    <source>
        <dbReference type="ARBA" id="ARBA00023170"/>
    </source>
</evidence>
<feature type="transmembrane region" description="Helical" evidence="12">
    <location>
        <begin position="162"/>
        <end position="181"/>
    </location>
</feature>
<feature type="compositionally biased region" description="Pro residues" evidence="11">
    <location>
        <begin position="604"/>
        <end position="624"/>
    </location>
</feature>
<evidence type="ECO:0000256" key="12">
    <source>
        <dbReference type="SAM" id="Phobius"/>
    </source>
</evidence>
<dbReference type="InParanoid" id="A0A2V0PID9"/>
<reference evidence="14 15" key="1">
    <citation type="journal article" date="2018" name="Sci. Rep.">
        <title>Raphidocelis subcapitata (=Pseudokirchneriella subcapitata) provides an insight into genome evolution and environmental adaptations in the Sphaeropleales.</title>
        <authorList>
            <person name="Suzuki S."/>
            <person name="Yamaguchi H."/>
            <person name="Nakajima N."/>
            <person name="Kawachi M."/>
        </authorList>
    </citation>
    <scope>NUCLEOTIDE SEQUENCE [LARGE SCALE GENOMIC DNA]</scope>
    <source>
        <strain evidence="14 15">NIES-35</strain>
    </source>
</reference>
<evidence type="ECO:0000256" key="4">
    <source>
        <dbReference type="ARBA" id="ARBA00022989"/>
    </source>
</evidence>
<dbReference type="AlphaFoldDB" id="A0A2V0PID9"/>
<evidence type="ECO:0000256" key="10">
    <source>
        <dbReference type="ARBA" id="ARBA00023303"/>
    </source>
</evidence>
<organism evidence="14 15">
    <name type="scientific">Raphidocelis subcapitata</name>
    <dbReference type="NCBI Taxonomy" id="307507"/>
    <lineage>
        <taxon>Eukaryota</taxon>
        <taxon>Viridiplantae</taxon>
        <taxon>Chlorophyta</taxon>
        <taxon>core chlorophytes</taxon>
        <taxon>Chlorophyceae</taxon>
        <taxon>CS clade</taxon>
        <taxon>Sphaeropleales</taxon>
        <taxon>Selenastraceae</taxon>
        <taxon>Raphidocelis</taxon>
    </lineage>
</organism>
<evidence type="ECO:0000256" key="6">
    <source>
        <dbReference type="ARBA" id="ARBA00023136"/>
    </source>
</evidence>
<dbReference type="GO" id="GO:0016020">
    <property type="term" value="C:membrane"/>
    <property type="evidence" value="ECO:0007669"/>
    <property type="project" value="UniProtKB-SubCell"/>
</dbReference>
<dbReference type="Proteomes" id="UP000247498">
    <property type="component" value="Unassembled WGS sequence"/>
</dbReference>
<dbReference type="InterPro" id="IPR001320">
    <property type="entry name" value="Iontro_rcpt_C"/>
</dbReference>
<keyword evidence="3 12" id="KW-0812">Transmembrane</keyword>
<dbReference type="Gene3D" id="3.40.190.10">
    <property type="entry name" value="Periplasmic binding protein-like II"/>
    <property type="match status" value="2"/>
</dbReference>
<evidence type="ECO:0000256" key="11">
    <source>
        <dbReference type="SAM" id="MobiDB-lite"/>
    </source>
</evidence>
<feature type="compositionally biased region" description="Low complexity" evidence="11">
    <location>
        <begin position="625"/>
        <end position="644"/>
    </location>
</feature>
<dbReference type="InterPro" id="IPR019594">
    <property type="entry name" value="Glu/Gly-bd"/>
</dbReference>
<keyword evidence="2" id="KW-0813">Transport</keyword>
<comment type="caution">
    <text evidence="14">The sequence shown here is derived from an EMBL/GenBank/DDBJ whole genome shotgun (WGS) entry which is preliminary data.</text>
</comment>
<dbReference type="InterPro" id="IPR015683">
    <property type="entry name" value="Ionotropic_Glu_rcpt"/>
</dbReference>
<feature type="compositionally biased region" description="Basic and acidic residues" evidence="11">
    <location>
        <begin position="573"/>
        <end position="583"/>
    </location>
</feature>
<evidence type="ECO:0000256" key="8">
    <source>
        <dbReference type="ARBA" id="ARBA00023180"/>
    </source>
</evidence>
<keyword evidence="5" id="KW-0406">Ion transport</keyword>
<evidence type="ECO:0000313" key="14">
    <source>
        <dbReference type="EMBL" id="GBF97660.1"/>
    </source>
</evidence>
<keyword evidence="6 12" id="KW-0472">Membrane</keyword>